<accession>A0A843TXR8</accession>
<evidence type="ECO:0000313" key="2">
    <source>
        <dbReference type="Proteomes" id="UP000652761"/>
    </source>
</evidence>
<keyword evidence="2" id="KW-1185">Reference proteome</keyword>
<dbReference type="AlphaFoldDB" id="A0A843TXR8"/>
<protein>
    <submittedName>
        <fullName evidence="1">Uncharacterized protein</fullName>
    </submittedName>
</protein>
<dbReference type="EMBL" id="NMUH01000192">
    <property type="protein sequence ID" value="MQL74124.1"/>
    <property type="molecule type" value="Genomic_DNA"/>
</dbReference>
<evidence type="ECO:0000313" key="1">
    <source>
        <dbReference type="EMBL" id="MQL74124.1"/>
    </source>
</evidence>
<dbReference type="Proteomes" id="UP000652761">
    <property type="component" value="Unassembled WGS sequence"/>
</dbReference>
<name>A0A843TXR8_COLES</name>
<comment type="caution">
    <text evidence="1">The sequence shown here is derived from an EMBL/GenBank/DDBJ whole genome shotgun (WGS) entry which is preliminary data.</text>
</comment>
<organism evidence="1 2">
    <name type="scientific">Colocasia esculenta</name>
    <name type="common">Wild taro</name>
    <name type="synonym">Arum esculentum</name>
    <dbReference type="NCBI Taxonomy" id="4460"/>
    <lineage>
        <taxon>Eukaryota</taxon>
        <taxon>Viridiplantae</taxon>
        <taxon>Streptophyta</taxon>
        <taxon>Embryophyta</taxon>
        <taxon>Tracheophyta</taxon>
        <taxon>Spermatophyta</taxon>
        <taxon>Magnoliopsida</taxon>
        <taxon>Liliopsida</taxon>
        <taxon>Araceae</taxon>
        <taxon>Aroideae</taxon>
        <taxon>Colocasieae</taxon>
        <taxon>Colocasia</taxon>
    </lineage>
</organism>
<sequence length="69" mass="8028">MLGELDRVPRKVRSNLVYDPPPCNSRLGLKMASNSMDSLKALLQEFQSDLLNQIKKLHIFWLMVLQWSL</sequence>
<gene>
    <name evidence="1" type="ORF">Taro_006467</name>
</gene>
<proteinExistence type="predicted"/>
<reference evidence="1" key="1">
    <citation type="submission" date="2017-07" db="EMBL/GenBank/DDBJ databases">
        <title>Taro Niue Genome Assembly and Annotation.</title>
        <authorList>
            <person name="Atibalentja N."/>
            <person name="Keating K."/>
            <person name="Fields C.J."/>
        </authorList>
    </citation>
    <scope>NUCLEOTIDE SEQUENCE</scope>
    <source>
        <strain evidence="1">Niue_2</strain>
        <tissue evidence="1">Leaf</tissue>
    </source>
</reference>